<dbReference type="InterPro" id="IPR001223">
    <property type="entry name" value="Glyco_hydro18_cat"/>
</dbReference>
<evidence type="ECO:0000256" key="3">
    <source>
        <dbReference type="ARBA" id="ARBA00022669"/>
    </source>
</evidence>
<dbReference type="Pfam" id="PF00704">
    <property type="entry name" value="Glyco_hydro_18"/>
    <property type="match status" value="1"/>
</dbReference>
<dbReference type="SMART" id="SM00636">
    <property type="entry name" value="Glyco_18"/>
    <property type="match status" value="1"/>
</dbReference>
<dbReference type="GO" id="GO:0005975">
    <property type="term" value="P:carbohydrate metabolic process"/>
    <property type="evidence" value="ECO:0007669"/>
    <property type="project" value="InterPro"/>
</dbReference>
<feature type="compositionally biased region" description="Acidic residues" evidence="5">
    <location>
        <begin position="440"/>
        <end position="452"/>
    </location>
</feature>
<evidence type="ECO:0000256" key="4">
    <source>
        <dbReference type="PROSITE-ProRule" id="PRU00261"/>
    </source>
</evidence>
<dbReference type="GO" id="GO:0005576">
    <property type="term" value="C:extracellular region"/>
    <property type="evidence" value="ECO:0007669"/>
    <property type="project" value="TreeGrafter"/>
</dbReference>
<feature type="disulfide bond" evidence="4">
    <location>
        <begin position="320"/>
        <end position="334"/>
    </location>
</feature>
<evidence type="ECO:0000313" key="8">
    <source>
        <dbReference type="EMBL" id="CAG8955763.1"/>
    </source>
</evidence>
<comment type="caution">
    <text evidence="4">Lacks conserved residue(s) required for the propagation of feature annotation.</text>
</comment>
<dbReference type="InterPro" id="IPR001002">
    <property type="entry name" value="Chitin-bd_1"/>
</dbReference>
<name>A0A9N9PUL7_9HELO</name>
<evidence type="ECO:0000256" key="1">
    <source>
        <dbReference type="ARBA" id="ARBA00008682"/>
    </source>
</evidence>
<dbReference type="FunFam" id="3.20.20.80:FF:000159">
    <property type="entry name" value="Class V chitinase, putative"/>
    <property type="match status" value="1"/>
</dbReference>
<comment type="similarity">
    <text evidence="1">Belongs to the glycosyl hydrolase 18 family. Chitinase class V subfamily.</text>
</comment>
<dbReference type="PANTHER" id="PTHR11177">
    <property type="entry name" value="CHITINASE"/>
    <property type="match status" value="1"/>
</dbReference>
<dbReference type="SUPFAM" id="SSF57016">
    <property type="entry name" value="Plant lectins/antimicrobial peptides"/>
    <property type="match status" value="1"/>
</dbReference>
<feature type="domain" description="Chitin-binding type-1" evidence="6">
    <location>
        <begin position="304"/>
        <end position="347"/>
    </location>
</feature>
<keyword evidence="9" id="KW-1185">Reference proteome</keyword>
<comment type="caution">
    <text evidence="8">The sequence shown here is derived from an EMBL/GenBank/DDBJ whole genome shotgun (WGS) entry which is preliminary data.</text>
</comment>
<dbReference type="PANTHER" id="PTHR11177:SF337">
    <property type="entry name" value="CHITINASE"/>
    <property type="match status" value="1"/>
</dbReference>
<dbReference type="PROSITE" id="PS50941">
    <property type="entry name" value="CHIT_BIND_I_2"/>
    <property type="match status" value="1"/>
</dbReference>
<dbReference type="InterPro" id="IPR011583">
    <property type="entry name" value="Chitinase_II/V-like_cat"/>
</dbReference>
<evidence type="ECO:0000256" key="5">
    <source>
        <dbReference type="SAM" id="MobiDB-lite"/>
    </source>
</evidence>
<dbReference type="InterPro" id="IPR050314">
    <property type="entry name" value="Glycosyl_Hydrlase_18"/>
</dbReference>
<keyword evidence="4" id="KW-1015">Disulfide bond</keyword>
<dbReference type="GO" id="GO:0006032">
    <property type="term" value="P:chitin catabolic process"/>
    <property type="evidence" value="ECO:0007669"/>
    <property type="project" value="TreeGrafter"/>
</dbReference>
<dbReference type="InterPro" id="IPR017853">
    <property type="entry name" value="GH"/>
</dbReference>
<protein>
    <recommendedName>
        <fullName evidence="2">chitinase</fullName>
        <ecNumber evidence="2">3.2.1.14</ecNumber>
    </recommendedName>
</protein>
<dbReference type="GO" id="GO:0008843">
    <property type="term" value="F:endochitinase activity"/>
    <property type="evidence" value="ECO:0007669"/>
    <property type="project" value="UniProtKB-EC"/>
</dbReference>
<proteinExistence type="inferred from homology"/>
<sequence length="463" mass="49774">MKFSTAASLGLAAAQTASARYVLYVDQYHLTELPNKTMAAGVTDVIMAFANSSLFTTSPPGEYTPFEPVETMRARFDPGVKVSIAIGGWGDTAGFSEGAKTEESRALYAANVADMLDKLGYDGVDCDWEFPAGNGEDYKRNPNSGKVDEIQTYPLLLKAIKEAIGDKELSLAVPGKRVDMIAYTPEQSPAIWESSDFVNIMTYDLMNRRDNVTMHHTSVKDSKDVVDYYLDVLGLPAEKTNLGFAFYAKYFTTDSASPCETGLGCKTVLLENPTDGSDTGKSGAMTFEKENYATAAANLTESPDGSCGAAVGHFCSAGNCCSSSGFCGNTPGHCGINCLSDYSVCPQLSVTALFRDAMANGKADTVEGGQYYYDAANNIFWTWDTPEFIAQKFETIIKARGLGGAMAWSGGEDSHDWSHLAAIQKGVADLGLSGQTGATSDDEECENDDEPEVEKRSFRSFKA</sequence>
<dbReference type="InterPro" id="IPR029070">
    <property type="entry name" value="Chitinase_insertion_sf"/>
</dbReference>
<evidence type="ECO:0000256" key="2">
    <source>
        <dbReference type="ARBA" id="ARBA00012729"/>
    </source>
</evidence>
<feature type="disulfide bond" evidence="4">
    <location>
        <begin position="315"/>
        <end position="327"/>
    </location>
</feature>
<dbReference type="Gene3D" id="3.20.20.80">
    <property type="entry name" value="Glycosidases"/>
    <property type="match status" value="2"/>
</dbReference>
<keyword evidence="3 4" id="KW-0147">Chitin-binding</keyword>
<evidence type="ECO:0000259" key="6">
    <source>
        <dbReference type="PROSITE" id="PS50941"/>
    </source>
</evidence>
<evidence type="ECO:0000313" key="9">
    <source>
        <dbReference type="Proteomes" id="UP000696280"/>
    </source>
</evidence>
<feature type="region of interest" description="Disordered" evidence="5">
    <location>
        <begin position="431"/>
        <end position="463"/>
    </location>
</feature>
<accession>A0A9N9PUL7</accession>
<dbReference type="Proteomes" id="UP000696280">
    <property type="component" value="Unassembled WGS sequence"/>
</dbReference>
<gene>
    <name evidence="8" type="ORF">HYFRA_00011632</name>
</gene>
<dbReference type="InterPro" id="IPR036861">
    <property type="entry name" value="Endochitinase-like_sf"/>
</dbReference>
<dbReference type="EC" id="3.2.1.14" evidence="2"/>
<dbReference type="SUPFAM" id="SSF51445">
    <property type="entry name" value="(Trans)glycosidases"/>
    <property type="match status" value="1"/>
</dbReference>
<dbReference type="Gene3D" id="3.10.50.10">
    <property type="match status" value="1"/>
</dbReference>
<dbReference type="Gene3D" id="3.30.60.10">
    <property type="entry name" value="Endochitinase-like"/>
    <property type="match status" value="1"/>
</dbReference>
<dbReference type="CDD" id="cd11618">
    <property type="entry name" value="ChtBD1_1"/>
    <property type="match status" value="1"/>
</dbReference>
<evidence type="ECO:0000259" key="7">
    <source>
        <dbReference type="PROSITE" id="PS51910"/>
    </source>
</evidence>
<feature type="domain" description="GH18" evidence="7">
    <location>
        <begin position="19"/>
        <end position="430"/>
    </location>
</feature>
<dbReference type="AlphaFoldDB" id="A0A9N9PUL7"/>
<dbReference type="PROSITE" id="PS51910">
    <property type="entry name" value="GH18_2"/>
    <property type="match status" value="1"/>
</dbReference>
<reference evidence="8" key="1">
    <citation type="submission" date="2021-07" db="EMBL/GenBank/DDBJ databases">
        <authorList>
            <person name="Durling M."/>
        </authorList>
    </citation>
    <scope>NUCLEOTIDE SEQUENCE</scope>
</reference>
<dbReference type="EMBL" id="CAJVRL010000066">
    <property type="protein sequence ID" value="CAG8955763.1"/>
    <property type="molecule type" value="Genomic_DNA"/>
</dbReference>
<dbReference type="GO" id="GO:0008061">
    <property type="term" value="F:chitin binding"/>
    <property type="evidence" value="ECO:0007669"/>
    <property type="project" value="UniProtKB-UniRule"/>
</dbReference>
<organism evidence="8 9">
    <name type="scientific">Hymenoscyphus fraxineus</name>
    <dbReference type="NCBI Taxonomy" id="746836"/>
    <lineage>
        <taxon>Eukaryota</taxon>
        <taxon>Fungi</taxon>
        <taxon>Dikarya</taxon>
        <taxon>Ascomycota</taxon>
        <taxon>Pezizomycotina</taxon>
        <taxon>Leotiomycetes</taxon>
        <taxon>Helotiales</taxon>
        <taxon>Helotiaceae</taxon>
        <taxon>Hymenoscyphus</taxon>
    </lineage>
</organism>
<dbReference type="OrthoDB" id="73875at2759"/>